<accession>A0A5B7EH46</accession>
<feature type="compositionally biased region" description="Gly residues" evidence="1">
    <location>
        <begin position="45"/>
        <end position="54"/>
    </location>
</feature>
<proteinExistence type="predicted"/>
<dbReference type="EMBL" id="VSRR010002638">
    <property type="protein sequence ID" value="MPC32496.1"/>
    <property type="molecule type" value="Genomic_DNA"/>
</dbReference>
<evidence type="ECO:0000313" key="3">
    <source>
        <dbReference type="Proteomes" id="UP000324222"/>
    </source>
</evidence>
<protein>
    <submittedName>
        <fullName evidence="2">Uncharacterized protein</fullName>
    </submittedName>
</protein>
<sequence>MLTNWGVGKEAPARGYDNSPPVLQSSERTGTGGDSAKLRSRGEGDGWGSAGGAGTEATPGTPVADLLYHLTKPICGECFECLRVFSGFRLVSISCALLIPLRRRFRNRFRGLMITIVSKPPARLVFIKQRAGSSEILIFGIHQPHSTDSTRNRFRRFRPPMEPVP</sequence>
<name>A0A5B7EH46_PORTR</name>
<evidence type="ECO:0000313" key="2">
    <source>
        <dbReference type="EMBL" id="MPC32496.1"/>
    </source>
</evidence>
<dbReference type="AlphaFoldDB" id="A0A5B7EH46"/>
<organism evidence="2 3">
    <name type="scientific">Portunus trituberculatus</name>
    <name type="common">Swimming crab</name>
    <name type="synonym">Neptunus trituberculatus</name>
    <dbReference type="NCBI Taxonomy" id="210409"/>
    <lineage>
        <taxon>Eukaryota</taxon>
        <taxon>Metazoa</taxon>
        <taxon>Ecdysozoa</taxon>
        <taxon>Arthropoda</taxon>
        <taxon>Crustacea</taxon>
        <taxon>Multicrustacea</taxon>
        <taxon>Malacostraca</taxon>
        <taxon>Eumalacostraca</taxon>
        <taxon>Eucarida</taxon>
        <taxon>Decapoda</taxon>
        <taxon>Pleocyemata</taxon>
        <taxon>Brachyura</taxon>
        <taxon>Eubrachyura</taxon>
        <taxon>Portunoidea</taxon>
        <taxon>Portunidae</taxon>
        <taxon>Portuninae</taxon>
        <taxon>Portunus</taxon>
    </lineage>
</organism>
<dbReference type="Proteomes" id="UP000324222">
    <property type="component" value="Unassembled WGS sequence"/>
</dbReference>
<evidence type="ECO:0000256" key="1">
    <source>
        <dbReference type="SAM" id="MobiDB-lite"/>
    </source>
</evidence>
<gene>
    <name evidence="2" type="ORF">E2C01_025807</name>
</gene>
<reference evidence="2 3" key="1">
    <citation type="submission" date="2019-05" db="EMBL/GenBank/DDBJ databases">
        <title>Another draft genome of Portunus trituberculatus and its Hox gene families provides insights of decapod evolution.</title>
        <authorList>
            <person name="Jeong J.-H."/>
            <person name="Song I."/>
            <person name="Kim S."/>
            <person name="Choi T."/>
            <person name="Kim D."/>
            <person name="Ryu S."/>
            <person name="Kim W."/>
        </authorList>
    </citation>
    <scope>NUCLEOTIDE SEQUENCE [LARGE SCALE GENOMIC DNA]</scope>
    <source>
        <tissue evidence="2">Muscle</tissue>
    </source>
</reference>
<keyword evidence="3" id="KW-1185">Reference proteome</keyword>
<comment type="caution">
    <text evidence="2">The sequence shown here is derived from an EMBL/GenBank/DDBJ whole genome shotgun (WGS) entry which is preliminary data.</text>
</comment>
<feature type="region of interest" description="Disordered" evidence="1">
    <location>
        <begin position="1"/>
        <end position="56"/>
    </location>
</feature>